<dbReference type="Proteomes" id="UP000597206">
    <property type="component" value="Unassembled WGS sequence"/>
</dbReference>
<dbReference type="Gene3D" id="3.90.79.10">
    <property type="entry name" value="Nucleoside Triphosphate Pyrophosphohydrolase"/>
    <property type="match status" value="1"/>
</dbReference>
<sequence>MSDIPFDRMWDDSSYWLEQILNGKEIWCQFTFNQELKVENWIQQELNSNT</sequence>
<keyword evidence="2" id="KW-1185">Reference proteome</keyword>
<name>A0ABS0GDP7_9VIBR</name>
<gene>
    <name evidence="1" type="ORF">I1A42_08205</name>
</gene>
<accession>A0ABS0GDP7</accession>
<proteinExistence type="predicted"/>
<reference evidence="1 2" key="1">
    <citation type="submission" date="2020-11" db="EMBL/GenBank/DDBJ databases">
        <title>Vibrio nitrifigilis sp. nov., a marine nitrogen-fixing bacterium isolated from the lagoon sediment of an islet inside an atoll.</title>
        <authorList>
            <person name="Wang L.-T."/>
            <person name="Shieh W.Y."/>
        </authorList>
    </citation>
    <scope>NUCLEOTIDE SEQUENCE [LARGE SCALE GENOMIC DNA]</scope>
    <source>
        <strain evidence="1 2">NFV-1</strain>
    </source>
</reference>
<evidence type="ECO:0000313" key="2">
    <source>
        <dbReference type="Proteomes" id="UP000597206"/>
    </source>
</evidence>
<dbReference type="EMBL" id="JADPMR010000001">
    <property type="protein sequence ID" value="MBF9000542.1"/>
    <property type="molecule type" value="Genomic_DNA"/>
</dbReference>
<protein>
    <submittedName>
        <fullName evidence="1">Uncharacterized protein</fullName>
    </submittedName>
</protein>
<comment type="caution">
    <text evidence="1">The sequence shown here is derived from an EMBL/GenBank/DDBJ whole genome shotgun (WGS) entry which is preliminary data.</text>
</comment>
<dbReference type="RefSeq" id="WP_161154490.1">
    <property type="nucleotide sequence ID" value="NZ_JADPMR010000001.1"/>
</dbReference>
<organism evidence="1 2">
    <name type="scientific">Vibrio nitrifigilis</name>
    <dbReference type="NCBI Taxonomy" id="2789781"/>
    <lineage>
        <taxon>Bacteria</taxon>
        <taxon>Pseudomonadati</taxon>
        <taxon>Pseudomonadota</taxon>
        <taxon>Gammaproteobacteria</taxon>
        <taxon>Vibrionales</taxon>
        <taxon>Vibrionaceae</taxon>
        <taxon>Vibrio</taxon>
    </lineage>
</organism>
<evidence type="ECO:0000313" key="1">
    <source>
        <dbReference type="EMBL" id="MBF9000542.1"/>
    </source>
</evidence>